<evidence type="ECO:0000256" key="4">
    <source>
        <dbReference type="ARBA" id="ARBA00016337"/>
    </source>
</evidence>
<gene>
    <name evidence="19" type="ORF">SAMN02745121_00023</name>
</gene>
<keyword evidence="20" id="KW-1185">Reference proteome</keyword>
<evidence type="ECO:0000256" key="9">
    <source>
        <dbReference type="ARBA" id="ARBA00022723"/>
    </source>
</evidence>
<dbReference type="PANTHER" id="PTHR30040:SF2">
    <property type="entry name" value="FAD:PROTEIN FMN TRANSFERASE"/>
    <property type="match status" value="1"/>
</dbReference>
<dbReference type="InterPro" id="IPR024932">
    <property type="entry name" value="ApbE"/>
</dbReference>
<evidence type="ECO:0000256" key="15">
    <source>
        <dbReference type="ARBA" id="ARBA00023288"/>
    </source>
</evidence>
<dbReference type="Gene3D" id="3.10.520.10">
    <property type="entry name" value="ApbE-like domains"/>
    <property type="match status" value="1"/>
</dbReference>
<name>A0A1I1SP17_9BACT</name>
<evidence type="ECO:0000256" key="3">
    <source>
        <dbReference type="ARBA" id="ARBA00011955"/>
    </source>
</evidence>
<organism evidence="19 20">
    <name type="scientific">Nannocystis exedens</name>
    <dbReference type="NCBI Taxonomy" id="54"/>
    <lineage>
        <taxon>Bacteria</taxon>
        <taxon>Pseudomonadati</taxon>
        <taxon>Myxococcota</taxon>
        <taxon>Polyangia</taxon>
        <taxon>Nannocystales</taxon>
        <taxon>Nannocystaceae</taxon>
        <taxon>Nannocystis</taxon>
    </lineage>
</organism>
<keyword evidence="9" id="KW-0479">Metal-binding</keyword>
<dbReference type="AlphaFoldDB" id="A0A1I1SP17"/>
<keyword evidence="5" id="KW-1003">Cell membrane</keyword>
<comment type="cofactor">
    <cofactor evidence="1">
        <name>Mg(2+)</name>
        <dbReference type="ChEBI" id="CHEBI:18420"/>
    </cofactor>
</comment>
<keyword evidence="14" id="KW-0564">Palmitate</keyword>
<sequence>MTDPLKQKYGSRATILLPLCLLTFVALSAWRLWPSGQVAHAPSGTPAGAPASGPAHVLSGPTMGTTWRVTVVHEGRDIAPILPMIEAELSQIDQQMSTWRDDSAISEFNRRADTSAFPAPAALVEVVAQAQEVSERSGGAFDVTVAPLVDAWGFGRNEAAAPPTDEQLAALRAQVGWQSLHADRGAGTLRKDQPGLTITLSAIAPGYAADVLSDRLVELGFARHLVDVGGEFRARGDGPEGPWRLGIERPDGPADDRVVQEVVPLRDAALATSGDYRNYREEAGRRISHTIDPRSGRPIDHKLASVTVVHRTAALADAYATALNVLGPEDGFALAEREGLPALFLVRDGAGFTPRATAAFAALRAGSPSATLTP</sequence>
<evidence type="ECO:0000256" key="2">
    <source>
        <dbReference type="ARBA" id="ARBA00008282"/>
    </source>
</evidence>
<keyword evidence="8" id="KW-0808">Transferase</keyword>
<comment type="subcellular location">
    <subcellularLocation>
        <location evidence="18">Cell inner membrane</location>
        <topology evidence="18">Lipid-anchor</topology>
        <orientation evidence="18">Periplasmic side</orientation>
    </subcellularLocation>
</comment>
<evidence type="ECO:0000256" key="6">
    <source>
        <dbReference type="ARBA" id="ARBA00022519"/>
    </source>
</evidence>
<comment type="similarity">
    <text evidence="2">Belongs to the ApbE family.</text>
</comment>
<evidence type="ECO:0000313" key="19">
    <source>
        <dbReference type="EMBL" id="SFD45633.1"/>
    </source>
</evidence>
<evidence type="ECO:0000256" key="13">
    <source>
        <dbReference type="ARBA" id="ARBA00023136"/>
    </source>
</evidence>
<proteinExistence type="inferred from homology"/>
<dbReference type="Pfam" id="PF02424">
    <property type="entry name" value="ApbE"/>
    <property type="match status" value="1"/>
</dbReference>
<protein>
    <recommendedName>
        <fullName evidence="4">FAD:protein FMN transferase</fullName>
        <ecNumber evidence="3">2.7.1.180</ecNumber>
    </recommendedName>
    <alternativeName>
        <fullName evidence="16">Flavin transferase</fullName>
    </alternativeName>
</protein>
<dbReference type="GO" id="GO:0046872">
    <property type="term" value="F:metal ion binding"/>
    <property type="evidence" value="ECO:0007669"/>
    <property type="project" value="UniProtKB-KW"/>
</dbReference>
<dbReference type="Proteomes" id="UP000199400">
    <property type="component" value="Unassembled WGS sequence"/>
</dbReference>
<evidence type="ECO:0000256" key="10">
    <source>
        <dbReference type="ARBA" id="ARBA00022729"/>
    </source>
</evidence>
<dbReference type="RefSeq" id="WP_143140092.1">
    <property type="nucleotide sequence ID" value="NZ_FOMX01000002.1"/>
</dbReference>
<reference evidence="20" key="1">
    <citation type="submission" date="2016-10" db="EMBL/GenBank/DDBJ databases">
        <authorList>
            <person name="Varghese N."/>
            <person name="Submissions S."/>
        </authorList>
    </citation>
    <scope>NUCLEOTIDE SEQUENCE [LARGE SCALE GENOMIC DNA]</scope>
    <source>
        <strain evidence="20">ATCC 25963</strain>
    </source>
</reference>
<evidence type="ECO:0000256" key="7">
    <source>
        <dbReference type="ARBA" id="ARBA00022630"/>
    </source>
</evidence>
<dbReference type="EMBL" id="FOMX01000002">
    <property type="protein sequence ID" value="SFD45633.1"/>
    <property type="molecule type" value="Genomic_DNA"/>
</dbReference>
<accession>A0A1I1SP17</accession>
<evidence type="ECO:0000256" key="16">
    <source>
        <dbReference type="ARBA" id="ARBA00031306"/>
    </source>
</evidence>
<dbReference type="FunFam" id="3.10.520.10:FF:000001">
    <property type="entry name" value="FAD:protein FMN transferase"/>
    <property type="match status" value="1"/>
</dbReference>
<evidence type="ECO:0000256" key="12">
    <source>
        <dbReference type="ARBA" id="ARBA00022842"/>
    </source>
</evidence>
<evidence type="ECO:0000256" key="8">
    <source>
        <dbReference type="ARBA" id="ARBA00022679"/>
    </source>
</evidence>
<dbReference type="PANTHER" id="PTHR30040">
    <property type="entry name" value="THIAMINE BIOSYNTHESIS LIPOPROTEIN APBE"/>
    <property type="match status" value="1"/>
</dbReference>
<comment type="catalytic activity">
    <reaction evidence="17">
        <text>L-threonyl-[protein] + FAD = FMN-L-threonyl-[protein] + AMP + H(+)</text>
        <dbReference type="Rhea" id="RHEA:36847"/>
        <dbReference type="Rhea" id="RHEA-COMP:11060"/>
        <dbReference type="Rhea" id="RHEA-COMP:11061"/>
        <dbReference type="ChEBI" id="CHEBI:15378"/>
        <dbReference type="ChEBI" id="CHEBI:30013"/>
        <dbReference type="ChEBI" id="CHEBI:57692"/>
        <dbReference type="ChEBI" id="CHEBI:74257"/>
        <dbReference type="ChEBI" id="CHEBI:456215"/>
        <dbReference type="EC" id="2.7.1.180"/>
    </reaction>
</comment>
<evidence type="ECO:0000256" key="1">
    <source>
        <dbReference type="ARBA" id="ARBA00001946"/>
    </source>
</evidence>
<keyword evidence="7" id="KW-0285">Flavoprotein</keyword>
<keyword evidence="12" id="KW-0460">Magnesium</keyword>
<dbReference type="InterPro" id="IPR003374">
    <property type="entry name" value="ApbE-like_sf"/>
</dbReference>
<dbReference type="SUPFAM" id="SSF143631">
    <property type="entry name" value="ApbE-like"/>
    <property type="match status" value="1"/>
</dbReference>
<dbReference type="EC" id="2.7.1.180" evidence="3"/>
<evidence type="ECO:0000256" key="5">
    <source>
        <dbReference type="ARBA" id="ARBA00022475"/>
    </source>
</evidence>
<keyword evidence="13" id="KW-0472">Membrane</keyword>
<dbReference type="GO" id="GO:0016740">
    <property type="term" value="F:transferase activity"/>
    <property type="evidence" value="ECO:0007669"/>
    <property type="project" value="UniProtKB-KW"/>
</dbReference>
<keyword evidence="10" id="KW-0732">Signal</keyword>
<dbReference type="STRING" id="54.SAMN02745121_00023"/>
<evidence type="ECO:0000256" key="17">
    <source>
        <dbReference type="ARBA" id="ARBA00048540"/>
    </source>
</evidence>
<dbReference type="GO" id="GO:0005886">
    <property type="term" value="C:plasma membrane"/>
    <property type="evidence" value="ECO:0007669"/>
    <property type="project" value="UniProtKB-SubCell"/>
</dbReference>
<evidence type="ECO:0000256" key="18">
    <source>
        <dbReference type="ARBA" id="ARBA00060485"/>
    </source>
</evidence>
<evidence type="ECO:0000256" key="11">
    <source>
        <dbReference type="ARBA" id="ARBA00022827"/>
    </source>
</evidence>
<evidence type="ECO:0000256" key="14">
    <source>
        <dbReference type="ARBA" id="ARBA00023139"/>
    </source>
</evidence>
<keyword evidence="6" id="KW-0997">Cell inner membrane</keyword>
<keyword evidence="11" id="KW-0274">FAD</keyword>
<keyword evidence="15 19" id="KW-0449">Lipoprotein</keyword>
<dbReference type="OrthoDB" id="9778595at2"/>
<evidence type="ECO:0000313" key="20">
    <source>
        <dbReference type="Proteomes" id="UP000199400"/>
    </source>
</evidence>